<dbReference type="SUPFAM" id="SSF47413">
    <property type="entry name" value="lambda repressor-like DNA-binding domains"/>
    <property type="match status" value="1"/>
</dbReference>
<dbReference type="EMBL" id="JAANYN010000005">
    <property type="protein sequence ID" value="NHE57622.1"/>
    <property type="molecule type" value="Genomic_DNA"/>
</dbReference>
<dbReference type="PROSITE" id="PS50943">
    <property type="entry name" value="HTH_CROC1"/>
    <property type="match status" value="1"/>
</dbReference>
<dbReference type="Gene3D" id="1.10.260.40">
    <property type="entry name" value="lambda repressor-like DNA-binding domains"/>
    <property type="match status" value="1"/>
</dbReference>
<evidence type="ECO:0000313" key="2">
    <source>
        <dbReference type="EMBL" id="NHE57622.1"/>
    </source>
</evidence>
<dbReference type="InterPro" id="IPR001387">
    <property type="entry name" value="Cro/C1-type_HTH"/>
</dbReference>
<protein>
    <submittedName>
        <fullName evidence="2">Helix-turn-helix domain-containing protein</fullName>
    </submittedName>
</protein>
<sequence>MKRTEIVLIGDVIKSRKRFNPEEWKYFHQLIKKINNEFHSSIKIPITIYSGDSFGGICNSVESAIDILLAIQEHHKYHKSRVVLIEDEISFGLETKNFLNLEGPALWKSQGLLDNLKKSASFFLSDLQNELKTLTVNTILNLILSIRNDWSEIEWAVYKHQGLPITQKDLAEKLEVSQQYISKILNASKIKLVREAENNLTQILHGIDTTIH</sequence>
<gene>
    <name evidence="2" type="ORF">G9Q97_12455</name>
</gene>
<dbReference type="CDD" id="cd00093">
    <property type="entry name" value="HTH_XRE"/>
    <property type="match status" value="1"/>
</dbReference>
<dbReference type="Proteomes" id="UP000649799">
    <property type="component" value="Unassembled WGS sequence"/>
</dbReference>
<evidence type="ECO:0000313" key="3">
    <source>
        <dbReference type="Proteomes" id="UP000649799"/>
    </source>
</evidence>
<dbReference type="RefSeq" id="WP_166147331.1">
    <property type="nucleotide sequence ID" value="NZ_JAANYN010000005.1"/>
</dbReference>
<accession>A0ABX0HBT1</accession>
<comment type="caution">
    <text evidence="2">The sequence shown here is derived from an EMBL/GenBank/DDBJ whole genome shotgun (WGS) entry which is preliminary data.</text>
</comment>
<dbReference type="InterPro" id="IPR032580">
    <property type="entry name" value="SatD"/>
</dbReference>
<dbReference type="InterPro" id="IPR010982">
    <property type="entry name" value="Lambda_DNA-bd_dom_sf"/>
</dbReference>
<organism evidence="2 3">
    <name type="scientific">Cyclobacterium plantarum</name>
    <dbReference type="NCBI Taxonomy" id="2716263"/>
    <lineage>
        <taxon>Bacteria</taxon>
        <taxon>Pseudomonadati</taxon>
        <taxon>Bacteroidota</taxon>
        <taxon>Cytophagia</taxon>
        <taxon>Cytophagales</taxon>
        <taxon>Cyclobacteriaceae</taxon>
        <taxon>Cyclobacterium</taxon>
    </lineage>
</organism>
<proteinExistence type="predicted"/>
<name>A0ABX0HBT1_9BACT</name>
<keyword evidence="3" id="KW-1185">Reference proteome</keyword>
<evidence type="ECO:0000259" key="1">
    <source>
        <dbReference type="PROSITE" id="PS50943"/>
    </source>
</evidence>
<dbReference type="Pfam" id="PF16264">
    <property type="entry name" value="SatD"/>
    <property type="match status" value="1"/>
</dbReference>
<reference evidence="2 3" key="1">
    <citation type="submission" date="2020-03" db="EMBL/GenBank/DDBJ databases">
        <title>Cyclobacterium plantarum sp. nov., a marine bacterium isolated from a coastal-marine wetland.</title>
        <authorList>
            <person name="Sanchez-Porro C."/>
            <person name="Ventosa A."/>
            <person name="Amoozegar M."/>
        </authorList>
    </citation>
    <scope>NUCLEOTIDE SEQUENCE [LARGE SCALE GENOMIC DNA]</scope>
    <source>
        <strain evidence="2 3">GBPx2</strain>
    </source>
</reference>
<feature type="domain" description="HTH cro/C1-type" evidence="1">
    <location>
        <begin position="165"/>
        <end position="186"/>
    </location>
</feature>